<evidence type="ECO:0000313" key="2">
    <source>
        <dbReference type="Proteomes" id="UP001166291"/>
    </source>
</evidence>
<accession>A0ABS6VTA3</accession>
<gene>
    <name evidence="1" type="ORF">KXJ70_12225</name>
</gene>
<protein>
    <recommendedName>
        <fullName evidence="3">Lipoprotein</fullName>
    </recommendedName>
</protein>
<sequence length="542" mass="61618">MASRHNYTAWWCLCVLLLSGCAGHVENKRFALDDQVAPIFSGIYKRDVFLEGSVAYEDAANSQFDGKFNSKGYPQRGELRQSYTDGNNERLEIRLNGDFKLNASVSGLSFLGAFTIVDSQQRVLAEGKRSHWLAHYPELHPFRAPPLMAMDGKNQYLQYRRDISPEGRPEAFPVVHRNLTGPFRLDVSFRDGLPRGVIKVSAQRADNTFYTVERQYFNYQIVQNPIQYFYYEPGSFSNVELLGECERAPNLTVPQKLLQAFAYDCENAKYYALSEDYPASVIEIAAKDLDNGGLFHRLRIYHHGVITKASVNVDAIYDGKWLYHGPVTVMHYGQLQSYRNYELGKPVGIGIRADEQGAEYLGFGQESTSFDLPDDDFRDKLDSRYEWYKHRINAQFNDVLGDTILSSRELAKLQSDLLKDIEENQPIAKDGQVAGLANLWASWQRQGIARLATWNTAKRDSATAMKAQILDDLDKWYEQSEALLLDESTQRCARGGKSFNEGDWRCERSPGVALEKVCKRYFDEAQCADMSADFAKREGSSP</sequence>
<dbReference type="PROSITE" id="PS51257">
    <property type="entry name" value="PROKAR_LIPOPROTEIN"/>
    <property type="match status" value="1"/>
</dbReference>
<dbReference type="EMBL" id="JAHWDQ010000003">
    <property type="protein sequence ID" value="MBW2941553.1"/>
    <property type="molecule type" value="Genomic_DNA"/>
</dbReference>
<organism evidence="1 2">
    <name type="scientific">Zhongshania aquimaris</name>
    <dbReference type="NCBI Taxonomy" id="2857107"/>
    <lineage>
        <taxon>Bacteria</taxon>
        <taxon>Pseudomonadati</taxon>
        <taxon>Pseudomonadota</taxon>
        <taxon>Gammaproteobacteria</taxon>
        <taxon>Cellvibrionales</taxon>
        <taxon>Spongiibacteraceae</taxon>
        <taxon>Zhongshania</taxon>
    </lineage>
</organism>
<keyword evidence="2" id="KW-1185">Reference proteome</keyword>
<proteinExistence type="predicted"/>
<evidence type="ECO:0008006" key="3">
    <source>
        <dbReference type="Google" id="ProtNLM"/>
    </source>
</evidence>
<evidence type="ECO:0000313" key="1">
    <source>
        <dbReference type="EMBL" id="MBW2941553.1"/>
    </source>
</evidence>
<comment type="caution">
    <text evidence="1">The sequence shown here is derived from an EMBL/GenBank/DDBJ whole genome shotgun (WGS) entry which is preliminary data.</text>
</comment>
<dbReference type="Proteomes" id="UP001166291">
    <property type="component" value="Unassembled WGS sequence"/>
</dbReference>
<name>A0ABS6VTA3_9GAMM</name>
<dbReference type="RefSeq" id="WP_219043792.1">
    <property type="nucleotide sequence ID" value="NZ_JAHWDQ010000003.1"/>
</dbReference>
<reference evidence="1" key="1">
    <citation type="submission" date="2021-07" db="EMBL/GenBank/DDBJ databases">
        <title>Zhongshania sp. CAU 1632 isolated from seawater.</title>
        <authorList>
            <person name="Kim W."/>
        </authorList>
    </citation>
    <scope>NUCLEOTIDE SEQUENCE</scope>
    <source>
        <strain evidence="1">CAU 1632</strain>
    </source>
</reference>